<feature type="transmembrane region" description="Helical" evidence="17">
    <location>
        <begin position="1399"/>
        <end position="1424"/>
    </location>
</feature>
<feature type="binding site" evidence="14">
    <location>
        <position position="1155"/>
    </location>
    <ligand>
        <name>ATP</name>
        <dbReference type="ChEBI" id="CHEBI:30616"/>
    </ligand>
</feature>
<feature type="binding site" evidence="14">
    <location>
        <position position="1000"/>
    </location>
    <ligand>
        <name>ATP</name>
        <dbReference type="ChEBI" id="CHEBI:30616"/>
    </ligand>
</feature>
<evidence type="ECO:0000256" key="8">
    <source>
        <dbReference type="ARBA" id="ARBA00022842"/>
    </source>
</evidence>
<dbReference type="SFLD" id="SFLDF00027">
    <property type="entry name" value="p-type_atpase"/>
    <property type="match status" value="1"/>
</dbReference>
<feature type="transmembrane region" description="Helical" evidence="17">
    <location>
        <begin position="2605"/>
        <end position="2623"/>
    </location>
</feature>
<dbReference type="Gene3D" id="3.40.50.1000">
    <property type="entry name" value="HAD superfamily/HAD-like"/>
    <property type="match status" value="1"/>
</dbReference>
<dbReference type="GO" id="GO:0016887">
    <property type="term" value="F:ATP hydrolysis activity"/>
    <property type="evidence" value="ECO:0007669"/>
    <property type="project" value="InterPro"/>
</dbReference>
<keyword evidence="11 17" id="KW-0472">Membrane</keyword>
<dbReference type="InterPro" id="IPR001054">
    <property type="entry name" value="A/G_cyclase"/>
</dbReference>
<dbReference type="GO" id="GO:0009190">
    <property type="term" value="P:cyclic nucleotide biosynthetic process"/>
    <property type="evidence" value="ECO:0007669"/>
    <property type="project" value="InterPro"/>
</dbReference>
<feature type="active site" description="4-aspartylphosphate intermediate" evidence="13">
    <location>
        <position position="479"/>
    </location>
</feature>
<dbReference type="Gene3D" id="2.70.150.10">
    <property type="entry name" value="Calcium-transporting ATPase, cytoplasmic transduction domain A"/>
    <property type="match status" value="1"/>
</dbReference>
<dbReference type="SUPFAM" id="SSF81665">
    <property type="entry name" value="Calcium ATPase, transmembrane domain M"/>
    <property type="match status" value="1"/>
</dbReference>
<dbReference type="OrthoDB" id="5855676at2759"/>
<feature type="transmembrane region" description="Helical" evidence="17">
    <location>
        <begin position="367"/>
        <end position="391"/>
    </location>
</feature>
<dbReference type="InterPro" id="IPR018303">
    <property type="entry name" value="ATPase_P-typ_P_site"/>
</dbReference>
<dbReference type="Pfam" id="PF00702">
    <property type="entry name" value="Hydrolase"/>
    <property type="match status" value="1"/>
</dbReference>
<feature type="region of interest" description="Disordered" evidence="16">
    <location>
        <begin position="1027"/>
        <end position="1060"/>
    </location>
</feature>
<feature type="binding site" evidence="15">
    <location>
        <position position="1156"/>
    </location>
    <ligand>
        <name>Mg(2+)</name>
        <dbReference type="ChEBI" id="CHEBI:18420"/>
    </ligand>
</feature>
<feature type="region of interest" description="Disordered" evidence="16">
    <location>
        <begin position="830"/>
        <end position="894"/>
    </location>
</feature>
<dbReference type="SFLD" id="SFLDG00002">
    <property type="entry name" value="C1.7:_P-type_atpase_like"/>
    <property type="match status" value="1"/>
</dbReference>
<feature type="compositionally biased region" description="Gly residues" evidence="16">
    <location>
        <begin position="778"/>
        <end position="795"/>
    </location>
</feature>
<feature type="binding site" evidence="14">
    <location>
        <position position="1130"/>
    </location>
    <ligand>
        <name>ATP</name>
        <dbReference type="ChEBI" id="CHEBI:30616"/>
    </ligand>
</feature>
<dbReference type="OMA" id="FTNVPMM"/>
<dbReference type="CDD" id="cd07302">
    <property type="entry name" value="CHD"/>
    <property type="match status" value="2"/>
</dbReference>
<feature type="region of interest" description="Disordered" evidence="16">
    <location>
        <begin position="768"/>
        <end position="799"/>
    </location>
</feature>
<comment type="similarity">
    <text evidence="2">Belongs to the cation transport ATPase (P-type) (TC 3.A.3) family. Type IV subfamily.</text>
</comment>
<feature type="binding site" evidence="15">
    <location>
        <position position="479"/>
    </location>
    <ligand>
        <name>Mg(2+)</name>
        <dbReference type="ChEBI" id="CHEBI:18420"/>
    </ligand>
</feature>
<gene>
    <name evidence="19" type="ORF">KFE25_001123</name>
</gene>
<dbReference type="Pfam" id="PF00211">
    <property type="entry name" value="Guanylate_cyc"/>
    <property type="match status" value="2"/>
</dbReference>
<feature type="binding site" evidence="14">
    <location>
        <position position="750"/>
    </location>
    <ligand>
        <name>ATP</name>
        <dbReference type="ChEBI" id="CHEBI:30616"/>
    </ligand>
</feature>
<evidence type="ECO:0000256" key="4">
    <source>
        <dbReference type="ARBA" id="ARBA00022692"/>
    </source>
</evidence>
<evidence type="ECO:0000256" key="2">
    <source>
        <dbReference type="ARBA" id="ARBA00008109"/>
    </source>
</evidence>
<dbReference type="GO" id="GO:0035556">
    <property type="term" value="P:intracellular signal transduction"/>
    <property type="evidence" value="ECO:0007669"/>
    <property type="project" value="InterPro"/>
</dbReference>
<dbReference type="PANTHER" id="PTHR24092:SF150">
    <property type="entry name" value="PHOSPHOLIPID-TRANSPORTING ATPASE"/>
    <property type="match status" value="1"/>
</dbReference>
<dbReference type="GO" id="GO:0000287">
    <property type="term" value="F:magnesium ion binding"/>
    <property type="evidence" value="ECO:0007669"/>
    <property type="project" value="InterPro"/>
</dbReference>
<dbReference type="Proteomes" id="UP000751190">
    <property type="component" value="Unassembled WGS sequence"/>
</dbReference>
<feature type="binding site" evidence="14">
    <location>
        <position position="813"/>
    </location>
    <ligand>
        <name>ATP</name>
        <dbReference type="ChEBI" id="CHEBI:30616"/>
    </ligand>
</feature>
<feature type="transmembrane region" description="Helical" evidence="17">
    <location>
        <begin position="1214"/>
        <end position="1236"/>
    </location>
</feature>
<feature type="transmembrane region" description="Helical" evidence="17">
    <location>
        <begin position="1754"/>
        <end position="1775"/>
    </location>
</feature>
<feature type="compositionally biased region" description="Low complexity" evidence="16">
    <location>
        <begin position="845"/>
        <end position="855"/>
    </location>
</feature>
<dbReference type="PANTHER" id="PTHR24092">
    <property type="entry name" value="PROBABLE PHOSPHOLIPID-TRANSPORTING ATPASE"/>
    <property type="match status" value="1"/>
</dbReference>
<proteinExistence type="inferred from homology"/>
<dbReference type="PROSITE" id="PS00154">
    <property type="entry name" value="ATPASE_E1_E2"/>
    <property type="match status" value="1"/>
</dbReference>
<feature type="transmembrane region" description="Helical" evidence="17">
    <location>
        <begin position="1886"/>
        <end position="1907"/>
    </location>
</feature>
<name>A0A8J5XC55_DIALT</name>
<sequence>MSTPLLREADARAGSRSSLGSVRLAPELPRAAFSNNAALNGPINRQVTNRTSTAKYTVWNFVPKNLFEQFRRLANVYFLLVGLIQATTHLSPTGRWNTLGPLLVVMAINAVREVLEDLARHAHDRKDNARRTRVHGERAELVPTPWARVRVGDIVAVDEGEEFPADCILLTAEPVASRACAVGVAEGTGAAHGTGGGHLAAQYCFVETANLDGESALKLRSAALISDDSVAAVASAKAAPSASAAAPVRAPPPAASPSASPAAQPVRHLLLDELHTARVRVDYEAASSALYSFTGSIVPCDEAGAPCADVPRQPIHAAHLLLRGTTLRNCARAHALVVYTGADLRSVRNSLITPSKRSNVEERIDQSVLLVFGCLVCMCVLSWVLAFIRTTLQPGHWYLSDDPDADETPELSLLVSFFVLYNNLVPISLYVTVEAIKLAMSVFVDADLGMFSAEHGAHATSRTSNLHEDLGQIGYVFTDKTGTLTMNRMAFARCSIDGTVYGSAANTDGGAPTGGGGAGAGADERADVLARPLARQRSSPLARASSPGLMPASPIACARHPSPLALHAHLRAATELGADAEGVGLLRPHGVRASDALRSMRHSTGSWASRYVFDPNDRSEPFAMAAGSFDPTALCIDHSHGGERARRIEEFMLVATTCHSMLPGRTAGADDAHAVARGARASCRSTGSTISASGLWGAELNFKTASPDEGALLAGAARSGWVCIERTIDTLSVRVHGTLRRYALLATNEFSPSRKRMSVLLRELPAAADKSGADKSGADGGGADEGDARGSGGFAGDEAEVGEGAPRYFVCCKGADDAMLETVLETVGTPEHGADRASRGGAGASGASAASACSADDGDGGGGVDADGEGARAQTPPLGRAGAAGAHPRVPSPMRSDRARAAHASTLEHLRAFATAGLRTLVLAVRELDASSAERWLGEYREAAVASERRDERLAEAAARLEVRMRLVGVSAIEDRLQPGVPETIDALRSAGVRVWMLTGDKMETAINIATAARLLSPQQQILTLGAPEKRLGGRSDGGGGGGGGGGGVTAADGDGGRRSHATARIRARLHELEEEEGRGLLRLAAGSALIIDSRALAAVCGLEELERQLVRLSRRCSAVLVCRVSPLLKALAIRLIKAHVTPPPLTLAIGDGANDVPMIQEADIGVGIHGVEGTQARRASDYSVGQFRFLARLLLVHGRYNYRRVCVTFLYSFYKNITMVLTLFLFGADCGFSAASLYDGWMMAVFNVFFTALPIIAYGALEQDVSPPLLLAFPRLYGVAQPGSELNAAVVLLWLCNAALHACVVYWGGSLIFGGGLADPLALDGHVRGTAINGLLVATVSLKLAMHTTHWTALNAACALGSALLWFAFVSAYSAAGGALGLVRFAHVGAAVLQQPSFWLALILVPTAALGTDFALSAFAAAFHPSARRVLIELDRGVAHTHDRRAGQPGRPPAAAARRASVAGLLGKRARASSFGAACAHLDAADGAPISTAALSRARQSSGGVARAPPLLLSTCSRTSSLAPPISRSRSVESGAALQHGGAALQHGGASAVEPIGGDARGVLWPAARGDDALGSLRALAAIGALGAAGEAADDASLVEVESLGAALAASSAAATAAPPAAAAAAADNDEGLGSGRFRHLEQRRAQVAFEESMEAMLSDQAQAEWRGRRRVGGARARARHERARHAERHWIACLYARARDAAAWLRAPTCTGENEGDGIRADPRIHSLWLTFELTDLERAYMRAFTARNVRLCACVIVATIAVLLLHLCVALARVVHAEGAKPSTAAAAAAAASAASAAAASAYSALTSVESLPTAQAALLNGTRSQGFTVVGSAFAMAALVAYLGAVLGSARARRHFEALNVSLFSLGGFGTLLAVRDARALVMLVFPVVMHVAVPARWCVLWPSTVAHHVAFVALEAADFGGADGLLSFFWLLTFLATSLVSRSVERRERRDFALQQRVLETKLRNEAILDNMLPPHVNEQRRQIAETGGKVIASDEPSASVLFCDIQDFKQIVKENSPAQLISLLDAIYSAMDDVCERAGVTKMETVGYTYMAAAGLTGAPTSRAGHAHDAVRMALELIRLAAGLRASNGRQIVVRLGIHSGAVLAGVVGKSKPQYCLFGDTVNTAARMQATGVRGGLHVSSATYDLLMRQPAAVAALHFEARRVHPKGKEPMDTYLVSAKPGGALLAPARELACAPPERPSATAEDRENELAALHGADDGGLSRASARVASARGRSPRTRSSLVMRVRNWAVLGDESNARNGDGARSSPARRRGSTRHAAPSRDDAASGIALHELEASCPSSPLSIAHSSVDSNALAEREQPSPMRFARVRCPGPPRAAARGSSPSRRERTRFALRGLDLLGLREGVGGAKGTAGFQRVHCDEVAACAELAHVPEVLDAPAAGSGSGSRAATQAEPAAAARARALADEAEVETRINWCDLTYRSAGSEELDKLETIVSRAHAVTSLGESRRTLLIFAAGQAGYVVMEGVLFLREEPSRCNSAFVAMGSAAILLAASAATTVPGLIESPLRMSAAQLRTMRAVRAAVVCAYCAYGALIPLAQVAKFDSFGSSSSALLIFSAALLASAGGARFFEVSAICTVWYLTWLLCGIALGGFGLDGGGGGGAHEAELPAAEHAVGRLLREVLLSAEAAIAAVSGSAPCGERCGARRALLATSRSAALAAQPVSVALEDADDDRQPGLHTLVMTILCALLASVYASYVAERSKRRLYLLLFNQHREMSRTDELLSSMMPASVVAKLKEGVQVADEFQGVLLLYSDIKGFTQMAAECTPAQVIEALEALYTVFDTLVLHHDLFKVQTIGDAYIVMSNEHSDKARSGARVARESRHARELKARRDCAAMLKMAFDMVRELHDFKAPHGKPLQMRIGIHHGTVTAGVIGRKKLRYDIFGTDALLGNALESEGIPGGVCVSEAVLPFMRPLAREYACVPHREVVLREGDDVIGRMHAFEVRDLVHDAAFAARDADAALTAPCGVERRPSVATAASPSLSAPHGGISLLRGLSSASLRGLRDSGSPPAFANAISAATRSFVGSSRAQSYAEGVAPADGLDHEGLELESAALTAGGAGPGSGGACAHATRVRSRLSHQSSCSLLLHST</sequence>
<feature type="binding site" evidence="15">
    <location>
        <position position="1152"/>
    </location>
    <ligand>
        <name>Mg(2+)</name>
        <dbReference type="ChEBI" id="CHEBI:18420"/>
    </ligand>
</feature>
<evidence type="ECO:0000256" key="16">
    <source>
        <dbReference type="SAM" id="MobiDB-lite"/>
    </source>
</evidence>
<dbReference type="Gene3D" id="3.30.70.1230">
    <property type="entry name" value="Nucleotide cyclase"/>
    <property type="match status" value="2"/>
</dbReference>
<evidence type="ECO:0000256" key="6">
    <source>
        <dbReference type="ARBA" id="ARBA00022741"/>
    </source>
</evidence>
<dbReference type="InterPro" id="IPR006539">
    <property type="entry name" value="P-type_ATPase_IV"/>
</dbReference>
<feature type="binding site" evidence="15">
    <location>
        <position position="481"/>
    </location>
    <ligand>
        <name>Mg(2+)</name>
        <dbReference type="ChEBI" id="CHEBI:18420"/>
    </ligand>
</feature>
<dbReference type="NCBIfam" id="TIGR01494">
    <property type="entry name" value="ATPase_P-type"/>
    <property type="match status" value="1"/>
</dbReference>
<dbReference type="PROSITE" id="PS50125">
    <property type="entry name" value="GUANYLATE_CYCLASE_2"/>
    <property type="match status" value="2"/>
</dbReference>
<feature type="transmembrane region" description="Helical" evidence="17">
    <location>
        <begin position="1787"/>
        <end position="1809"/>
    </location>
</feature>
<dbReference type="InterPro" id="IPR023298">
    <property type="entry name" value="ATPase_P-typ_TM_dom_sf"/>
</dbReference>
<feature type="transmembrane region" description="Helical" evidence="17">
    <location>
        <begin position="1359"/>
        <end position="1387"/>
    </location>
</feature>
<keyword evidence="20" id="KW-1185">Reference proteome</keyword>
<dbReference type="SUPFAM" id="SSF56784">
    <property type="entry name" value="HAD-like"/>
    <property type="match status" value="1"/>
</dbReference>
<feature type="transmembrane region" description="Helical" evidence="17">
    <location>
        <begin position="1927"/>
        <end position="1945"/>
    </location>
</feature>
<dbReference type="SMART" id="SM00044">
    <property type="entry name" value="CYCc"/>
    <property type="match status" value="2"/>
</dbReference>
<keyword evidence="6 14" id="KW-0547">Nucleotide-binding</keyword>
<evidence type="ECO:0000256" key="15">
    <source>
        <dbReference type="PIRSR" id="PIRSR606539-3"/>
    </source>
</evidence>
<dbReference type="GO" id="GO:0005524">
    <property type="term" value="F:ATP binding"/>
    <property type="evidence" value="ECO:0007669"/>
    <property type="project" value="UniProtKB-KW"/>
</dbReference>
<dbReference type="InterPro" id="IPR001757">
    <property type="entry name" value="P_typ_ATPase"/>
</dbReference>
<dbReference type="Pfam" id="PF16212">
    <property type="entry name" value="PhoLip_ATPase_C"/>
    <property type="match status" value="1"/>
</dbReference>
<dbReference type="InterPro" id="IPR032630">
    <property type="entry name" value="P_typ_ATPase_c"/>
</dbReference>
<feature type="binding site" evidence="14">
    <location>
        <position position="1156"/>
    </location>
    <ligand>
        <name>ATP</name>
        <dbReference type="ChEBI" id="CHEBI:30616"/>
    </ligand>
</feature>
<dbReference type="GO" id="GO:0005886">
    <property type="term" value="C:plasma membrane"/>
    <property type="evidence" value="ECO:0007669"/>
    <property type="project" value="TreeGrafter"/>
</dbReference>
<dbReference type="InterPro" id="IPR023214">
    <property type="entry name" value="HAD_sf"/>
</dbReference>
<keyword evidence="9" id="KW-1278">Translocase</keyword>
<evidence type="ECO:0000256" key="1">
    <source>
        <dbReference type="ARBA" id="ARBA00004141"/>
    </source>
</evidence>
<feature type="binding site" evidence="14">
    <location>
        <position position="999"/>
    </location>
    <ligand>
        <name>ATP</name>
        <dbReference type="ChEBI" id="CHEBI:30616"/>
    </ligand>
</feature>
<dbReference type="EC" id="7.6.2.1" evidence="3"/>
<keyword evidence="4 17" id="KW-0812">Transmembrane</keyword>
<keyword evidence="8 15" id="KW-0460">Magnesium</keyword>
<evidence type="ECO:0000256" key="9">
    <source>
        <dbReference type="ARBA" id="ARBA00022967"/>
    </source>
</evidence>
<organism evidence="19 20">
    <name type="scientific">Diacronema lutheri</name>
    <name type="common">Unicellular marine alga</name>
    <name type="synonym">Monochrysis lutheri</name>
    <dbReference type="NCBI Taxonomy" id="2081491"/>
    <lineage>
        <taxon>Eukaryota</taxon>
        <taxon>Haptista</taxon>
        <taxon>Haptophyta</taxon>
        <taxon>Pavlovophyceae</taxon>
        <taxon>Pavlovales</taxon>
        <taxon>Pavlovaceae</taxon>
        <taxon>Diacronema</taxon>
    </lineage>
</organism>
<feature type="binding site" evidence="14">
    <location>
        <position position="919"/>
    </location>
    <ligand>
        <name>ATP</name>
        <dbReference type="ChEBI" id="CHEBI:30616"/>
    </ligand>
</feature>
<dbReference type="SFLD" id="SFLDS00003">
    <property type="entry name" value="Haloacid_Dehalogenase"/>
    <property type="match status" value="1"/>
</dbReference>
<reference evidence="19" key="1">
    <citation type="submission" date="2021-05" db="EMBL/GenBank/DDBJ databases">
        <title>The genome of the haptophyte Pavlova lutheri (Diacronema luteri, Pavlovales) - a model for lipid biosynthesis in eukaryotic algae.</title>
        <authorList>
            <person name="Hulatt C.J."/>
            <person name="Posewitz M.C."/>
        </authorList>
    </citation>
    <scope>NUCLEOTIDE SEQUENCE</scope>
    <source>
        <strain evidence="19">NIVA-4/92</strain>
    </source>
</reference>
<evidence type="ECO:0000259" key="18">
    <source>
        <dbReference type="PROSITE" id="PS50125"/>
    </source>
</evidence>
<feature type="region of interest" description="Disordered" evidence="16">
    <location>
        <begin position="242"/>
        <end position="261"/>
    </location>
</feature>
<accession>A0A8J5XC55</accession>
<keyword evidence="10 17" id="KW-1133">Transmembrane helix</keyword>
<evidence type="ECO:0000256" key="17">
    <source>
        <dbReference type="SAM" id="Phobius"/>
    </source>
</evidence>
<feature type="binding site" evidence="14">
    <location>
        <position position="1001"/>
    </location>
    <ligand>
        <name>ATP</name>
        <dbReference type="ChEBI" id="CHEBI:30616"/>
    </ligand>
</feature>
<dbReference type="SUPFAM" id="SSF81653">
    <property type="entry name" value="Calcium ATPase, transduction domain A"/>
    <property type="match status" value="1"/>
</dbReference>
<feature type="domain" description="Guanylate cyclase" evidence="18">
    <location>
        <begin position="2005"/>
        <end position="2135"/>
    </location>
</feature>
<feature type="region of interest" description="Disordered" evidence="16">
    <location>
        <begin position="2220"/>
        <end position="2247"/>
    </location>
</feature>
<evidence type="ECO:0000256" key="14">
    <source>
        <dbReference type="PIRSR" id="PIRSR606539-2"/>
    </source>
</evidence>
<comment type="cofactor">
    <cofactor evidence="15">
        <name>Mg(2+)</name>
        <dbReference type="ChEBI" id="CHEBI:18420"/>
    </cofactor>
</comment>
<feature type="compositionally biased region" description="Low complexity" evidence="16">
    <location>
        <begin position="2229"/>
        <end position="2240"/>
    </location>
</feature>
<feature type="transmembrane region" description="Helical" evidence="17">
    <location>
        <begin position="411"/>
        <end position="433"/>
    </location>
</feature>
<dbReference type="InterPro" id="IPR032631">
    <property type="entry name" value="P-type_ATPase_N"/>
</dbReference>
<feature type="transmembrane region" description="Helical" evidence="17">
    <location>
        <begin position="1328"/>
        <end position="1347"/>
    </location>
</feature>
<feature type="binding site" evidence="14">
    <location>
        <position position="709"/>
    </location>
    <ligand>
        <name>ATP</name>
        <dbReference type="ChEBI" id="CHEBI:30616"/>
    </ligand>
</feature>
<feature type="region of interest" description="Disordered" evidence="16">
    <location>
        <begin position="2262"/>
        <end position="2291"/>
    </location>
</feature>
<dbReference type="GO" id="GO:0045332">
    <property type="term" value="P:phospholipid translocation"/>
    <property type="evidence" value="ECO:0007669"/>
    <property type="project" value="TreeGrafter"/>
</dbReference>
<evidence type="ECO:0000313" key="19">
    <source>
        <dbReference type="EMBL" id="KAG8461519.1"/>
    </source>
</evidence>
<evidence type="ECO:0000256" key="12">
    <source>
        <dbReference type="ARBA" id="ARBA00034036"/>
    </source>
</evidence>
<dbReference type="InterPro" id="IPR044492">
    <property type="entry name" value="P_typ_ATPase_HD_dom"/>
</dbReference>
<feature type="transmembrane region" description="Helical" evidence="17">
    <location>
        <begin position="1862"/>
        <end position="1879"/>
    </location>
</feature>
<feature type="compositionally biased region" description="Gly residues" evidence="16">
    <location>
        <begin position="1035"/>
        <end position="1049"/>
    </location>
</feature>
<keyword evidence="5 15" id="KW-0479">Metal-binding</keyword>
<feature type="transmembrane region" description="Helical" evidence="17">
    <location>
        <begin position="1830"/>
        <end position="1850"/>
    </location>
</feature>
<feature type="binding site" evidence="14">
    <location>
        <position position="479"/>
    </location>
    <ligand>
        <name>ATP</name>
        <dbReference type="ChEBI" id="CHEBI:30616"/>
    </ligand>
</feature>
<comment type="catalytic activity">
    <reaction evidence="12">
        <text>ATP + H2O + phospholipidSide 1 = ADP + phosphate + phospholipidSide 2.</text>
        <dbReference type="EC" id="7.6.2.1"/>
    </reaction>
</comment>
<dbReference type="GO" id="GO:0140326">
    <property type="term" value="F:ATPase-coupled intramembrane lipid transporter activity"/>
    <property type="evidence" value="ECO:0007669"/>
    <property type="project" value="UniProtKB-EC"/>
</dbReference>
<feature type="region of interest" description="Disordered" evidence="16">
    <location>
        <begin position="2312"/>
        <end position="2356"/>
    </location>
</feature>
<feature type="binding site" evidence="14">
    <location>
        <position position="481"/>
    </location>
    <ligand>
        <name>ATP</name>
        <dbReference type="ChEBI" id="CHEBI:30616"/>
    </ligand>
</feature>
<dbReference type="InterPro" id="IPR029787">
    <property type="entry name" value="Nucleotide_cyclase"/>
</dbReference>
<dbReference type="FunFam" id="3.40.50.1000:FF:000014">
    <property type="entry name" value="Phospholipid-transporting ATPase"/>
    <property type="match status" value="1"/>
</dbReference>
<feature type="binding site" evidence="14">
    <location>
        <position position="480"/>
    </location>
    <ligand>
        <name>ATP</name>
        <dbReference type="ChEBI" id="CHEBI:30616"/>
    </ligand>
</feature>
<feature type="transmembrane region" description="Helical" evidence="17">
    <location>
        <begin position="2706"/>
        <end position="2727"/>
    </location>
</feature>
<dbReference type="InterPro" id="IPR036412">
    <property type="entry name" value="HAD-like_sf"/>
</dbReference>
<evidence type="ECO:0000256" key="7">
    <source>
        <dbReference type="ARBA" id="ARBA00022840"/>
    </source>
</evidence>
<evidence type="ECO:0000256" key="13">
    <source>
        <dbReference type="PIRSR" id="PIRSR606539-1"/>
    </source>
</evidence>
<comment type="caution">
    <text evidence="19">The sequence shown here is derived from an EMBL/GenBank/DDBJ whole genome shotgun (WGS) entry which is preliminary data.</text>
</comment>
<dbReference type="Gene3D" id="3.40.1110.10">
    <property type="entry name" value="Calcium-transporting ATPase, cytoplasmic domain N"/>
    <property type="match status" value="1"/>
</dbReference>
<dbReference type="InterPro" id="IPR023299">
    <property type="entry name" value="ATPase_P-typ_cyto_dom_N"/>
</dbReference>
<feature type="transmembrane region" description="Helical" evidence="17">
    <location>
        <begin position="2578"/>
        <end position="2598"/>
    </location>
</feature>
<evidence type="ECO:0000256" key="3">
    <source>
        <dbReference type="ARBA" id="ARBA00012189"/>
    </source>
</evidence>
<dbReference type="EMBL" id="JAGTXO010000025">
    <property type="protein sequence ID" value="KAG8461519.1"/>
    <property type="molecule type" value="Genomic_DNA"/>
</dbReference>
<evidence type="ECO:0000256" key="5">
    <source>
        <dbReference type="ARBA" id="ARBA00022723"/>
    </source>
</evidence>
<evidence type="ECO:0000256" key="10">
    <source>
        <dbReference type="ARBA" id="ARBA00022989"/>
    </source>
</evidence>
<feature type="transmembrane region" description="Helical" evidence="17">
    <location>
        <begin position="2547"/>
        <end position="2566"/>
    </location>
</feature>
<protein>
    <recommendedName>
        <fullName evidence="3">P-type phospholipid transporter</fullName>
        <ecNumber evidence="3">7.6.2.1</ecNumber>
    </recommendedName>
</protein>
<feature type="transmembrane region" description="Helical" evidence="17">
    <location>
        <begin position="1287"/>
        <end position="1308"/>
    </location>
</feature>
<feature type="domain" description="Guanylate cyclase" evidence="18">
    <location>
        <begin position="2778"/>
        <end position="2924"/>
    </location>
</feature>
<dbReference type="NCBIfam" id="TIGR01652">
    <property type="entry name" value="ATPase-Plipid"/>
    <property type="match status" value="1"/>
</dbReference>
<feature type="transmembrane region" description="Helical" evidence="17">
    <location>
        <begin position="2479"/>
        <end position="2498"/>
    </location>
</feature>
<comment type="subcellular location">
    <subcellularLocation>
        <location evidence="1">Membrane</location>
        <topology evidence="1">Multi-pass membrane protein</topology>
    </subcellularLocation>
</comment>
<dbReference type="Pfam" id="PF16209">
    <property type="entry name" value="PhoLip_ATPase_N"/>
    <property type="match status" value="1"/>
</dbReference>
<evidence type="ECO:0000313" key="20">
    <source>
        <dbReference type="Proteomes" id="UP000751190"/>
    </source>
</evidence>
<feature type="binding site" evidence="14">
    <location>
        <position position="1124"/>
    </location>
    <ligand>
        <name>ATP</name>
        <dbReference type="ChEBI" id="CHEBI:30616"/>
    </ligand>
</feature>
<dbReference type="SUPFAM" id="SSF55073">
    <property type="entry name" value="Nucleotide cyclase"/>
    <property type="match status" value="2"/>
</dbReference>
<keyword evidence="7 14" id="KW-0067">ATP-binding</keyword>
<evidence type="ECO:0000256" key="11">
    <source>
        <dbReference type="ARBA" id="ARBA00023136"/>
    </source>
</evidence>
<feature type="transmembrane region" description="Helical" evidence="17">
    <location>
        <begin position="2510"/>
        <end position="2535"/>
    </location>
</feature>
<feature type="transmembrane region" description="Helical" evidence="17">
    <location>
        <begin position="1242"/>
        <end position="1262"/>
    </location>
</feature>
<dbReference type="InterPro" id="IPR008250">
    <property type="entry name" value="ATPase_P-typ_transduc_dom_A_sf"/>
</dbReference>